<gene>
    <name evidence="5" type="primary">fabG</name>
    <name evidence="5" type="ORF">ACFPN9_05650</name>
</gene>
<dbReference type="InterPro" id="IPR011284">
    <property type="entry name" value="3oxo_ACP_reduc"/>
</dbReference>
<keyword evidence="3" id="KW-0276">Fatty acid metabolism</keyword>
<evidence type="ECO:0000256" key="1">
    <source>
        <dbReference type="ARBA" id="ARBA00006484"/>
    </source>
</evidence>
<dbReference type="PRINTS" id="PR00081">
    <property type="entry name" value="GDHRDH"/>
</dbReference>
<comment type="caution">
    <text evidence="5">The sequence shown here is derived from an EMBL/GenBank/DDBJ whole genome shotgun (WGS) entry which is preliminary data.</text>
</comment>
<keyword evidence="3" id="KW-0521">NADP</keyword>
<dbReference type="InterPro" id="IPR057326">
    <property type="entry name" value="KR_dom"/>
</dbReference>
<dbReference type="PANTHER" id="PTHR42879:SF2">
    <property type="entry name" value="3-OXOACYL-[ACYL-CARRIER-PROTEIN] REDUCTASE FABG"/>
    <property type="match status" value="1"/>
</dbReference>
<dbReference type="EMBL" id="JBHSLU010000008">
    <property type="protein sequence ID" value="MFC5504738.1"/>
    <property type="molecule type" value="Genomic_DNA"/>
</dbReference>
<organism evidence="5 6">
    <name type="scientific">Bosea massiliensis</name>
    <dbReference type="NCBI Taxonomy" id="151419"/>
    <lineage>
        <taxon>Bacteria</taxon>
        <taxon>Pseudomonadati</taxon>
        <taxon>Pseudomonadota</taxon>
        <taxon>Alphaproteobacteria</taxon>
        <taxon>Hyphomicrobiales</taxon>
        <taxon>Boseaceae</taxon>
        <taxon>Bosea</taxon>
    </lineage>
</organism>
<dbReference type="InterPro" id="IPR002347">
    <property type="entry name" value="SDR_fam"/>
</dbReference>
<dbReference type="InterPro" id="IPR050259">
    <property type="entry name" value="SDR"/>
</dbReference>
<dbReference type="Gene3D" id="3.40.50.720">
    <property type="entry name" value="NAD(P)-binding Rossmann-like Domain"/>
    <property type="match status" value="1"/>
</dbReference>
<dbReference type="NCBIfam" id="NF009466">
    <property type="entry name" value="PRK12826.1-2"/>
    <property type="match status" value="1"/>
</dbReference>
<dbReference type="GO" id="GO:0004316">
    <property type="term" value="F:3-oxoacyl-[acyl-carrier-protein] reductase (NADPH) activity"/>
    <property type="evidence" value="ECO:0007669"/>
    <property type="project" value="UniProtKB-EC"/>
</dbReference>
<dbReference type="Proteomes" id="UP001596060">
    <property type="component" value="Unassembled WGS sequence"/>
</dbReference>
<evidence type="ECO:0000256" key="2">
    <source>
        <dbReference type="ARBA" id="ARBA00023002"/>
    </source>
</evidence>
<keyword evidence="3" id="KW-0444">Lipid biosynthesis</keyword>
<sequence length="245" mass="25016">MLDLTGKKALVTGATGGLGGAIARVLHAQGASVALSGTRAEALEALAAELGERAVVAPCNLADKDSVEALVPAAEEKLGGLDILVNNAGVTKDNLFLRLKDEDWDSVIAINLTAAFRLSRAAVKSMMRRRYGRIISIGSVVGTTGNPGQGNYAASKAGLIGMSKALAAEVASRNITVNVVAPGFIESPMTQALNDKQREGILSDVPMGRLGTGADVAAAVAYLASAEAGYVTGQTLHVNGGMTMI</sequence>
<feature type="domain" description="Ketoreductase" evidence="4">
    <location>
        <begin position="7"/>
        <end position="188"/>
    </location>
</feature>
<dbReference type="NCBIfam" id="NF005559">
    <property type="entry name" value="PRK07231.1"/>
    <property type="match status" value="1"/>
</dbReference>
<evidence type="ECO:0000313" key="6">
    <source>
        <dbReference type="Proteomes" id="UP001596060"/>
    </source>
</evidence>
<dbReference type="SMART" id="SM00822">
    <property type="entry name" value="PKS_KR"/>
    <property type="match status" value="1"/>
</dbReference>
<evidence type="ECO:0000259" key="4">
    <source>
        <dbReference type="SMART" id="SM00822"/>
    </source>
</evidence>
<comment type="similarity">
    <text evidence="1 3">Belongs to the short-chain dehydrogenases/reductases (SDR) family.</text>
</comment>
<dbReference type="SUPFAM" id="SSF51735">
    <property type="entry name" value="NAD(P)-binding Rossmann-fold domains"/>
    <property type="match status" value="1"/>
</dbReference>
<keyword evidence="3" id="KW-0443">Lipid metabolism</keyword>
<dbReference type="PANTHER" id="PTHR42879">
    <property type="entry name" value="3-OXOACYL-(ACYL-CARRIER-PROTEIN) REDUCTASE"/>
    <property type="match status" value="1"/>
</dbReference>
<dbReference type="NCBIfam" id="NF004199">
    <property type="entry name" value="PRK05653.1-4"/>
    <property type="match status" value="1"/>
</dbReference>
<keyword evidence="2 3" id="KW-0560">Oxidoreductase</keyword>
<reference evidence="6" key="1">
    <citation type="journal article" date="2019" name="Int. J. Syst. Evol. Microbiol.">
        <title>The Global Catalogue of Microorganisms (GCM) 10K type strain sequencing project: providing services to taxonomists for standard genome sequencing and annotation.</title>
        <authorList>
            <consortium name="The Broad Institute Genomics Platform"/>
            <consortium name="The Broad Institute Genome Sequencing Center for Infectious Disease"/>
            <person name="Wu L."/>
            <person name="Ma J."/>
        </authorList>
    </citation>
    <scope>NUCLEOTIDE SEQUENCE [LARGE SCALE GENOMIC DNA]</scope>
    <source>
        <strain evidence="6">CCUG 43117</strain>
    </source>
</reference>
<dbReference type="PROSITE" id="PS00061">
    <property type="entry name" value="ADH_SHORT"/>
    <property type="match status" value="1"/>
</dbReference>
<comment type="pathway">
    <text evidence="3">Lipid metabolism; fatty acid biosynthesis.</text>
</comment>
<accession>A0ABW0NXG3</accession>
<proteinExistence type="inferred from homology"/>
<keyword evidence="3" id="KW-0275">Fatty acid biosynthesis</keyword>
<dbReference type="RefSeq" id="WP_066724874.1">
    <property type="nucleotide sequence ID" value="NZ_JBHSLU010000008.1"/>
</dbReference>
<dbReference type="EC" id="1.1.1.100" evidence="3"/>
<evidence type="ECO:0000256" key="3">
    <source>
        <dbReference type="RuleBase" id="RU366074"/>
    </source>
</evidence>
<dbReference type="InterPro" id="IPR020904">
    <property type="entry name" value="Sc_DH/Rdtase_CS"/>
</dbReference>
<dbReference type="InterPro" id="IPR036291">
    <property type="entry name" value="NAD(P)-bd_dom_sf"/>
</dbReference>
<name>A0ABW0NXG3_9HYPH</name>
<comment type="subunit">
    <text evidence="3">Homotetramer.</text>
</comment>
<comment type="function">
    <text evidence="3">Catalyzes the NADPH-dependent reduction of beta-ketoacyl-ACP substrates to beta-hydroxyacyl-ACP products, the first reductive step in the elongation cycle of fatty acid biosynthesis.</text>
</comment>
<protein>
    <recommendedName>
        <fullName evidence="3">3-oxoacyl-[acyl-carrier-protein] reductase</fullName>
        <ecNumber evidence="3">1.1.1.100</ecNumber>
    </recommendedName>
</protein>
<keyword evidence="6" id="KW-1185">Reference proteome</keyword>
<dbReference type="PRINTS" id="PR00080">
    <property type="entry name" value="SDRFAMILY"/>
</dbReference>
<comment type="catalytic activity">
    <reaction evidence="3">
        <text>a (3R)-hydroxyacyl-[ACP] + NADP(+) = a 3-oxoacyl-[ACP] + NADPH + H(+)</text>
        <dbReference type="Rhea" id="RHEA:17397"/>
        <dbReference type="Rhea" id="RHEA-COMP:9916"/>
        <dbReference type="Rhea" id="RHEA-COMP:9945"/>
        <dbReference type="ChEBI" id="CHEBI:15378"/>
        <dbReference type="ChEBI" id="CHEBI:57783"/>
        <dbReference type="ChEBI" id="CHEBI:58349"/>
        <dbReference type="ChEBI" id="CHEBI:78776"/>
        <dbReference type="ChEBI" id="CHEBI:78827"/>
        <dbReference type="EC" id="1.1.1.100"/>
    </reaction>
</comment>
<dbReference type="NCBIfam" id="TIGR01830">
    <property type="entry name" value="3oxo_ACP_reduc"/>
    <property type="match status" value="1"/>
</dbReference>
<evidence type="ECO:0000313" key="5">
    <source>
        <dbReference type="EMBL" id="MFC5504738.1"/>
    </source>
</evidence>
<dbReference type="Pfam" id="PF13561">
    <property type="entry name" value="adh_short_C2"/>
    <property type="match status" value="1"/>
</dbReference>